<dbReference type="RefSeq" id="WP_381525836.1">
    <property type="nucleotide sequence ID" value="NZ_JBHULN010000016.1"/>
</dbReference>
<gene>
    <name evidence="2" type="ORF">ACFSUS_21530</name>
</gene>
<dbReference type="SUPFAM" id="SSF141673">
    <property type="entry name" value="MOSC N-terminal domain-like"/>
    <property type="match status" value="1"/>
</dbReference>
<name>A0ABW5MAJ4_9BACT</name>
<organism evidence="2 3">
    <name type="scientific">Spirosoma soli</name>
    <dbReference type="NCBI Taxonomy" id="1770529"/>
    <lineage>
        <taxon>Bacteria</taxon>
        <taxon>Pseudomonadati</taxon>
        <taxon>Bacteroidota</taxon>
        <taxon>Cytophagia</taxon>
        <taxon>Cytophagales</taxon>
        <taxon>Cytophagaceae</taxon>
        <taxon>Spirosoma</taxon>
    </lineage>
</organism>
<dbReference type="PANTHER" id="PTHR14237:SF19">
    <property type="entry name" value="MITOCHONDRIAL AMIDOXIME REDUCING COMPONENT 1"/>
    <property type="match status" value="1"/>
</dbReference>
<evidence type="ECO:0000313" key="2">
    <source>
        <dbReference type="EMBL" id="MFD2573239.1"/>
    </source>
</evidence>
<dbReference type="Proteomes" id="UP001597469">
    <property type="component" value="Unassembled WGS sequence"/>
</dbReference>
<evidence type="ECO:0000259" key="1">
    <source>
        <dbReference type="PROSITE" id="PS51340"/>
    </source>
</evidence>
<accession>A0ABW5MAJ4</accession>
<dbReference type="PROSITE" id="PS51340">
    <property type="entry name" value="MOSC"/>
    <property type="match status" value="1"/>
</dbReference>
<protein>
    <submittedName>
        <fullName evidence="2">MOSC domain-containing protein</fullName>
    </submittedName>
</protein>
<dbReference type="SUPFAM" id="SSF50800">
    <property type="entry name" value="PK beta-barrel domain-like"/>
    <property type="match status" value="1"/>
</dbReference>
<dbReference type="InterPro" id="IPR005303">
    <property type="entry name" value="MOCOS_middle"/>
</dbReference>
<feature type="domain" description="MOSC" evidence="1">
    <location>
        <begin position="135"/>
        <end position="290"/>
    </location>
</feature>
<reference evidence="3" key="1">
    <citation type="journal article" date="2019" name="Int. J. Syst. Evol. Microbiol.">
        <title>The Global Catalogue of Microorganisms (GCM) 10K type strain sequencing project: providing services to taxonomists for standard genome sequencing and annotation.</title>
        <authorList>
            <consortium name="The Broad Institute Genomics Platform"/>
            <consortium name="The Broad Institute Genome Sequencing Center for Infectious Disease"/>
            <person name="Wu L."/>
            <person name="Ma J."/>
        </authorList>
    </citation>
    <scope>NUCLEOTIDE SEQUENCE [LARGE SCALE GENOMIC DNA]</scope>
    <source>
        <strain evidence="3">KCTC 42805</strain>
    </source>
</reference>
<dbReference type="InterPro" id="IPR011037">
    <property type="entry name" value="Pyrv_Knase-like_insert_dom_sf"/>
</dbReference>
<sequence>MTITDLRIYPIKSLGGISVSEATVEEKGFQYDRRYMLVSPNGQFITQRANHQMALIEVAIADVSNQSGQGKWLRVWHRNHPDDVLELPLTISAASSVPTDHNYLPVDIWDSKEVPAITVSPEADRWFSKVLNEPCRLVFMPEVTRRDVDAKYAQPDSQGRLPAVSFADGYPYLLIGQASLDELNQRLPAGSPSMEMGRFRPNIVVEGSSPYEEDTWSHFRVGGMDFYGVKPCARCVLTTIDPATGQKGKEPLQTLATYRRWNHKILFGQNVLPDPTAVGVLRVGQKLEVLNRQEPWLDAPNLPLQSR</sequence>
<keyword evidence="3" id="KW-1185">Reference proteome</keyword>
<evidence type="ECO:0000313" key="3">
    <source>
        <dbReference type="Proteomes" id="UP001597469"/>
    </source>
</evidence>
<dbReference type="PANTHER" id="PTHR14237">
    <property type="entry name" value="MOLYBDOPTERIN COFACTOR SULFURASE MOSC"/>
    <property type="match status" value="1"/>
</dbReference>
<dbReference type="InterPro" id="IPR005302">
    <property type="entry name" value="MoCF_Sase_C"/>
</dbReference>
<dbReference type="Pfam" id="PF03473">
    <property type="entry name" value="MOSC"/>
    <property type="match status" value="1"/>
</dbReference>
<comment type="caution">
    <text evidence="2">The sequence shown here is derived from an EMBL/GenBank/DDBJ whole genome shotgun (WGS) entry which is preliminary data.</text>
</comment>
<dbReference type="Pfam" id="PF03476">
    <property type="entry name" value="MOSC_N"/>
    <property type="match status" value="1"/>
</dbReference>
<dbReference type="EMBL" id="JBHULN010000016">
    <property type="protein sequence ID" value="MFD2573239.1"/>
    <property type="molecule type" value="Genomic_DNA"/>
</dbReference>
<proteinExistence type="predicted"/>